<dbReference type="RefSeq" id="WP_263544475.1">
    <property type="nucleotide sequence ID" value="NZ_JAOVZO020000001.1"/>
</dbReference>
<comment type="caution">
    <text evidence="1">The sequence shown here is derived from an EMBL/GenBank/DDBJ whole genome shotgun (WGS) entry which is preliminary data.</text>
</comment>
<organism evidence="1 2">
    <name type="scientific">Tahibacter soli</name>
    <dbReference type="NCBI Taxonomy" id="2983605"/>
    <lineage>
        <taxon>Bacteria</taxon>
        <taxon>Pseudomonadati</taxon>
        <taxon>Pseudomonadota</taxon>
        <taxon>Gammaproteobacteria</taxon>
        <taxon>Lysobacterales</taxon>
        <taxon>Rhodanobacteraceae</taxon>
        <taxon>Tahibacter</taxon>
    </lineage>
</organism>
<proteinExistence type="predicted"/>
<evidence type="ECO:0000313" key="2">
    <source>
        <dbReference type="Proteomes" id="UP001139971"/>
    </source>
</evidence>
<name>A0A9X3YGL0_9GAMM</name>
<dbReference type="EMBL" id="JAOVZO020000001">
    <property type="protein sequence ID" value="MDC8011057.1"/>
    <property type="molecule type" value="Genomic_DNA"/>
</dbReference>
<dbReference type="AlphaFoldDB" id="A0A9X3YGL0"/>
<sequence>MHRWHGLIDGASDDGIPAAYTVTLEGTPLDADDVVRVHARLSDPHWRAQQVRDALVDGVRLGAGQLWRPDRRARVDVLRAERGADSARVVLAVNTVLDRTALHLRLLQLFADDRLIEPAVRPRDE</sequence>
<keyword evidence="2" id="KW-1185">Reference proteome</keyword>
<evidence type="ECO:0000313" key="1">
    <source>
        <dbReference type="EMBL" id="MDC8011057.1"/>
    </source>
</evidence>
<protein>
    <submittedName>
        <fullName evidence="1">Uncharacterized protein</fullName>
    </submittedName>
</protein>
<reference evidence="1" key="1">
    <citation type="submission" date="2023-02" db="EMBL/GenBank/DDBJ databases">
        <title>Tahibacter soli sp. nov. isolated from soil.</title>
        <authorList>
            <person name="Baek J.H."/>
            <person name="Lee J.K."/>
            <person name="Choi D.G."/>
            <person name="Jeon C.O."/>
        </authorList>
    </citation>
    <scope>NUCLEOTIDE SEQUENCE</scope>
    <source>
        <strain evidence="1">BL</strain>
    </source>
</reference>
<dbReference type="Gene3D" id="2.30.300.10">
    <property type="entry name" value="Baseplate protein-like domain - beta roll fold"/>
    <property type="match status" value="1"/>
</dbReference>
<accession>A0A9X3YGL0</accession>
<gene>
    <name evidence="1" type="ORF">OD750_000695</name>
</gene>
<dbReference type="Proteomes" id="UP001139971">
    <property type="component" value="Unassembled WGS sequence"/>
</dbReference>